<evidence type="ECO:0000256" key="8">
    <source>
        <dbReference type="ARBA" id="ARBA00022989"/>
    </source>
</evidence>
<dbReference type="Pfam" id="PF01127">
    <property type="entry name" value="Sdh_cyt"/>
    <property type="match status" value="1"/>
</dbReference>
<dbReference type="AlphaFoldDB" id="A0A520MGR9"/>
<evidence type="ECO:0000256" key="4">
    <source>
        <dbReference type="ARBA" id="ARBA00020076"/>
    </source>
</evidence>
<comment type="subcellular location">
    <subcellularLocation>
        <location evidence="2">Membrane</location>
        <topology evidence="2">Multi-pass membrane protein</topology>
    </subcellularLocation>
</comment>
<comment type="function">
    <text evidence="1">Membrane-anchoring subunit of succinate dehydrogenase (SDH).</text>
</comment>
<dbReference type="Gene3D" id="1.20.1300.10">
    <property type="entry name" value="Fumarate reductase/succinate dehydrogenase, transmembrane subunit"/>
    <property type="match status" value="1"/>
</dbReference>
<dbReference type="SUPFAM" id="SSF81343">
    <property type="entry name" value="Fumarate reductase respiratory complex transmembrane subunits"/>
    <property type="match status" value="1"/>
</dbReference>
<dbReference type="InterPro" id="IPR014314">
    <property type="entry name" value="Succ_DH_cytb556"/>
</dbReference>
<organism evidence="14 15">
    <name type="scientific">SAR92 clade bacterium</name>
    <dbReference type="NCBI Taxonomy" id="2315479"/>
    <lineage>
        <taxon>Bacteria</taxon>
        <taxon>Pseudomonadati</taxon>
        <taxon>Pseudomonadota</taxon>
        <taxon>Gammaproteobacteria</taxon>
        <taxon>Cellvibrionales</taxon>
        <taxon>Porticoccaceae</taxon>
        <taxon>SAR92 clade</taxon>
    </lineage>
</organism>
<evidence type="ECO:0000256" key="13">
    <source>
        <dbReference type="SAM" id="Phobius"/>
    </source>
</evidence>
<gene>
    <name evidence="14" type="primary">sdhC</name>
    <name evidence="14" type="ORF">EVB03_03930</name>
</gene>
<keyword evidence="10 13" id="KW-0472">Membrane</keyword>
<evidence type="ECO:0000256" key="1">
    <source>
        <dbReference type="ARBA" id="ARBA00004050"/>
    </source>
</evidence>
<dbReference type="GO" id="GO:0046872">
    <property type="term" value="F:metal ion binding"/>
    <property type="evidence" value="ECO:0007669"/>
    <property type="project" value="UniProtKB-KW"/>
</dbReference>
<evidence type="ECO:0000256" key="10">
    <source>
        <dbReference type="ARBA" id="ARBA00023136"/>
    </source>
</evidence>
<evidence type="ECO:0000256" key="6">
    <source>
        <dbReference type="ARBA" id="ARBA00022692"/>
    </source>
</evidence>
<keyword evidence="6 13" id="KW-0812">Transmembrane</keyword>
<feature type="transmembrane region" description="Helical" evidence="13">
    <location>
        <begin position="25"/>
        <end position="45"/>
    </location>
</feature>
<comment type="cofactor">
    <cofactor evidence="12">
        <name>heme</name>
        <dbReference type="ChEBI" id="CHEBI:30413"/>
    </cofactor>
    <text evidence="12">The heme is bound between the two transmembrane subunits.</text>
</comment>
<feature type="transmembrane region" description="Helical" evidence="13">
    <location>
        <begin position="66"/>
        <end position="86"/>
    </location>
</feature>
<evidence type="ECO:0000256" key="9">
    <source>
        <dbReference type="ARBA" id="ARBA00023004"/>
    </source>
</evidence>
<keyword evidence="7 12" id="KW-0479">Metal-binding</keyword>
<keyword evidence="5 12" id="KW-0349">Heme</keyword>
<dbReference type="NCBIfam" id="TIGR02970">
    <property type="entry name" value="succ_dehyd_cytB"/>
    <property type="match status" value="1"/>
</dbReference>
<comment type="similarity">
    <text evidence="3">Belongs to the cytochrome b560 family.</text>
</comment>
<protein>
    <recommendedName>
        <fullName evidence="4">Succinate dehydrogenase cytochrome b556 subunit</fullName>
    </recommendedName>
</protein>
<feature type="transmembrane region" description="Helical" evidence="13">
    <location>
        <begin position="106"/>
        <end position="126"/>
    </location>
</feature>
<dbReference type="InterPro" id="IPR018495">
    <property type="entry name" value="Succ_DH_cyt_bsu_CS"/>
</dbReference>
<dbReference type="PIRSF" id="PIRSF000178">
    <property type="entry name" value="SDH_cyt_b560"/>
    <property type="match status" value="1"/>
</dbReference>
<proteinExistence type="inferred from homology"/>
<evidence type="ECO:0000256" key="7">
    <source>
        <dbReference type="ARBA" id="ARBA00022723"/>
    </source>
</evidence>
<comment type="subunit">
    <text evidence="11">Part of an enzyme complex containing four subunits: a flavoprotein, an iron-sulfur protein, plus two membrane-anchoring proteins, SdhC and SdhD. The complex can form homotrimers.</text>
</comment>
<dbReference type="CDD" id="cd03499">
    <property type="entry name" value="SQR_TypeC_SdhC"/>
    <property type="match status" value="1"/>
</dbReference>
<comment type="caution">
    <text evidence="14">The sequence shown here is derived from an EMBL/GenBank/DDBJ whole genome shotgun (WGS) entry which is preliminary data.</text>
</comment>
<evidence type="ECO:0000256" key="3">
    <source>
        <dbReference type="ARBA" id="ARBA00007244"/>
    </source>
</evidence>
<dbReference type="Proteomes" id="UP000315889">
    <property type="component" value="Unassembled WGS sequence"/>
</dbReference>
<keyword evidence="9 12" id="KW-0408">Iron</keyword>
<dbReference type="PANTHER" id="PTHR10978:SF5">
    <property type="entry name" value="SUCCINATE DEHYDROGENASE CYTOCHROME B560 SUBUNIT, MITOCHONDRIAL"/>
    <property type="match status" value="1"/>
</dbReference>
<reference evidence="14 15" key="1">
    <citation type="submission" date="2019-02" db="EMBL/GenBank/DDBJ databases">
        <title>Prokaryotic population dynamics and viral predation in marine succession experiment using metagenomics: the confinement effect.</title>
        <authorList>
            <person name="Haro-Moreno J.M."/>
            <person name="Rodriguez-Valera F."/>
            <person name="Lopez-Perez M."/>
        </authorList>
    </citation>
    <scope>NUCLEOTIDE SEQUENCE [LARGE SCALE GENOMIC DNA]</scope>
    <source>
        <strain evidence="14">MED-G170</strain>
    </source>
</reference>
<evidence type="ECO:0000256" key="11">
    <source>
        <dbReference type="ARBA" id="ARBA00025912"/>
    </source>
</evidence>
<dbReference type="EMBL" id="SHBP01000004">
    <property type="protein sequence ID" value="RZO20418.1"/>
    <property type="molecule type" value="Genomic_DNA"/>
</dbReference>
<evidence type="ECO:0000313" key="15">
    <source>
        <dbReference type="Proteomes" id="UP000315889"/>
    </source>
</evidence>
<keyword evidence="8 13" id="KW-1133">Transmembrane helix</keyword>
<dbReference type="PROSITE" id="PS01001">
    <property type="entry name" value="SDH_CYT_2"/>
    <property type="match status" value="1"/>
</dbReference>
<dbReference type="GO" id="GO:0006099">
    <property type="term" value="P:tricarboxylic acid cycle"/>
    <property type="evidence" value="ECO:0007669"/>
    <property type="project" value="InterPro"/>
</dbReference>
<dbReference type="PANTHER" id="PTHR10978">
    <property type="entry name" value="SUCCINATE DEHYDROGENASE CYTOCHROME B560 SUBUNIT"/>
    <property type="match status" value="1"/>
</dbReference>
<dbReference type="GO" id="GO:0009055">
    <property type="term" value="F:electron transfer activity"/>
    <property type="evidence" value="ECO:0007669"/>
    <property type="project" value="InterPro"/>
</dbReference>
<name>A0A520MGR9_9GAMM</name>
<feature type="binding site" description="axial binding residue" evidence="12">
    <location>
        <position position="81"/>
    </location>
    <ligand>
        <name>heme</name>
        <dbReference type="ChEBI" id="CHEBI:30413"/>
        <note>ligand shared with second transmembrane subunit</note>
    </ligand>
    <ligandPart>
        <name>Fe</name>
        <dbReference type="ChEBI" id="CHEBI:18248"/>
    </ligandPart>
</feature>
<evidence type="ECO:0000256" key="2">
    <source>
        <dbReference type="ARBA" id="ARBA00004141"/>
    </source>
</evidence>
<evidence type="ECO:0000256" key="5">
    <source>
        <dbReference type="ARBA" id="ARBA00022617"/>
    </source>
</evidence>
<dbReference type="PROSITE" id="PS01000">
    <property type="entry name" value="SDH_CYT_1"/>
    <property type="match status" value="1"/>
</dbReference>
<evidence type="ECO:0000256" key="12">
    <source>
        <dbReference type="PIRSR" id="PIRSR000178-1"/>
    </source>
</evidence>
<dbReference type="InterPro" id="IPR000701">
    <property type="entry name" value="SuccDH_FuR_B_TM-su"/>
</dbReference>
<sequence length="128" mass="14093">MTNKKRPVNLDLGTIRLPVTSYVSILHRISGVITFFGLAVMLWLLDLSLDSEQSFNMLKDLVAHPVAKLLVWGSLAALAYHTVAGIRHLVMDFGLGEESFNSGRNSAWTAVALSLLIIAIITSWVVSW</sequence>
<accession>A0A520MGR9</accession>
<dbReference type="InterPro" id="IPR034804">
    <property type="entry name" value="SQR/QFR_C/D"/>
</dbReference>
<evidence type="ECO:0000313" key="14">
    <source>
        <dbReference type="EMBL" id="RZO20418.1"/>
    </source>
</evidence>
<dbReference type="GO" id="GO:0005886">
    <property type="term" value="C:plasma membrane"/>
    <property type="evidence" value="ECO:0007669"/>
    <property type="project" value="TreeGrafter"/>
</dbReference>